<protein>
    <recommendedName>
        <fullName evidence="3">HTH cro/C1-type domain-containing protein</fullName>
    </recommendedName>
</protein>
<proteinExistence type="predicted"/>
<dbReference type="SUPFAM" id="SSF47413">
    <property type="entry name" value="lambda repressor-like DNA-binding domains"/>
    <property type="match status" value="1"/>
</dbReference>
<dbReference type="InterPro" id="IPR010982">
    <property type="entry name" value="Lambda_DNA-bd_dom_sf"/>
</dbReference>
<evidence type="ECO:0000313" key="4">
    <source>
        <dbReference type="EMBL" id="MPM39308.1"/>
    </source>
</evidence>
<dbReference type="PANTHER" id="PTHR46558:SF11">
    <property type="entry name" value="HTH-TYPE TRANSCRIPTIONAL REGULATOR XRE"/>
    <property type="match status" value="1"/>
</dbReference>
<dbReference type="Gene3D" id="1.10.260.40">
    <property type="entry name" value="lambda repressor-like DNA-binding domains"/>
    <property type="match status" value="1"/>
</dbReference>
<feature type="compositionally biased region" description="Basic and acidic residues" evidence="2">
    <location>
        <begin position="216"/>
        <end position="225"/>
    </location>
</feature>
<organism evidence="4">
    <name type="scientific">bioreactor metagenome</name>
    <dbReference type="NCBI Taxonomy" id="1076179"/>
    <lineage>
        <taxon>unclassified sequences</taxon>
        <taxon>metagenomes</taxon>
        <taxon>ecological metagenomes</taxon>
    </lineage>
</organism>
<dbReference type="SMART" id="SM00530">
    <property type="entry name" value="HTH_XRE"/>
    <property type="match status" value="1"/>
</dbReference>
<dbReference type="CDD" id="cd00093">
    <property type="entry name" value="HTH_XRE"/>
    <property type="match status" value="1"/>
</dbReference>
<dbReference type="PROSITE" id="PS50943">
    <property type="entry name" value="HTH_CROC1"/>
    <property type="match status" value="1"/>
</dbReference>
<dbReference type="Pfam" id="PF01381">
    <property type="entry name" value="HTH_3"/>
    <property type="match status" value="1"/>
</dbReference>
<sequence>MSNITSRSDFGIQFSSRLVARRKECQLSQERLADMIGVQRETISKYEQGRTIPDLLFLINASKALTCSYEYLLGESEYVKPQYKDIEEMLGLSKKSIVTLEQLTMVLRSNFVGRPDLIDTINKLIESTGYNEHYRKDNATIASTGRVFSPGLLNMINDYLLYDTDSASFSIQNMMRGKQITRNVEVNADTVSNILLLDINKFLVDLREDDEYKIRRSERRTEHNQYQKRVRKEKHKGDNK</sequence>
<keyword evidence="1" id="KW-0238">DNA-binding</keyword>
<comment type="caution">
    <text evidence="4">The sequence shown here is derived from an EMBL/GenBank/DDBJ whole genome shotgun (WGS) entry which is preliminary data.</text>
</comment>
<dbReference type="EMBL" id="VSSQ01008597">
    <property type="protein sequence ID" value="MPM39308.1"/>
    <property type="molecule type" value="Genomic_DNA"/>
</dbReference>
<feature type="domain" description="HTH cro/C1-type" evidence="3">
    <location>
        <begin position="18"/>
        <end position="72"/>
    </location>
</feature>
<accession>A0A644ZG60</accession>
<feature type="region of interest" description="Disordered" evidence="2">
    <location>
        <begin position="216"/>
        <end position="240"/>
    </location>
</feature>
<dbReference type="InterPro" id="IPR001387">
    <property type="entry name" value="Cro/C1-type_HTH"/>
</dbReference>
<evidence type="ECO:0000256" key="1">
    <source>
        <dbReference type="ARBA" id="ARBA00023125"/>
    </source>
</evidence>
<evidence type="ECO:0000256" key="2">
    <source>
        <dbReference type="SAM" id="MobiDB-lite"/>
    </source>
</evidence>
<gene>
    <name evidence="4" type="ORF">SDC9_85941</name>
</gene>
<dbReference type="GO" id="GO:0003677">
    <property type="term" value="F:DNA binding"/>
    <property type="evidence" value="ECO:0007669"/>
    <property type="project" value="UniProtKB-KW"/>
</dbReference>
<name>A0A644ZG60_9ZZZZ</name>
<dbReference type="AlphaFoldDB" id="A0A644ZG60"/>
<dbReference type="PANTHER" id="PTHR46558">
    <property type="entry name" value="TRACRIPTIONAL REGULATORY PROTEIN-RELATED-RELATED"/>
    <property type="match status" value="1"/>
</dbReference>
<reference evidence="4" key="1">
    <citation type="submission" date="2019-08" db="EMBL/GenBank/DDBJ databases">
        <authorList>
            <person name="Kucharzyk K."/>
            <person name="Murdoch R.W."/>
            <person name="Higgins S."/>
            <person name="Loffler F."/>
        </authorList>
    </citation>
    <scope>NUCLEOTIDE SEQUENCE</scope>
</reference>
<evidence type="ECO:0000259" key="3">
    <source>
        <dbReference type="PROSITE" id="PS50943"/>
    </source>
</evidence>